<dbReference type="Proteomes" id="UP000245884">
    <property type="component" value="Unassembled WGS sequence"/>
</dbReference>
<proteinExistence type="predicted"/>
<keyword evidence="2" id="KW-1185">Reference proteome</keyword>
<dbReference type="InterPro" id="IPR029044">
    <property type="entry name" value="Nucleotide-diphossugar_trans"/>
</dbReference>
<accession>A0A316UQX3</accession>
<name>A0A316UQX3_9BASI</name>
<feature type="non-terminal residue" evidence="1">
    <location>
        <position position="221"/>
    </location>
</feature>
<dbReference type="STRING" id="1569628.A0A316UQX3"/>
<feature type="non-terminal residue" evidence="1">
    <location>
        <position position="1"/>
    </location>
</feature>
<dbReference type="Gene3D" id="3.90.550.10">
    <property type="entry name" value="Spore Coat Polysaccharide Biosynthesis Protein SpsA, Chain A"/>
    <property type="match status" value="1"/>
</dbReference>
<dbReference type="EMBL" id="KZ819667">
    <property type="protein sequence ID" value="PWN27686.1"/>
    <property type="molecule type" value="Genomic_DNA"/>
</dbReference>
<dbReference type="GeneID" id="37025938"/>
<evidence type="ECO:0000313" key="1">
    <source>
        <dbReference type="EMBL" id="PWN27686.1"/>
    </source>
</evidence>
<dbReference type="InterPro" id="IPR002495">
    <property type="entry name" value="Glyco_trans_8"/>
</dbReference>
<dbReference type="GO" id="GO:0016757">
    <property type="term" value="F:glycosyltransferase activity"/>
    <property type="evidence" value="ECO:0007669"/>
    <property type="project" value="InterPro"/>
</dbReference>
<keyword evidence="1" id="KW-0808">Transferase</keyword>
<organism evidence="1 2">
    <name type="scientific">Jaminaea rosea</name>
    <dbReference type="NCBI Taxonomy" id="1569628"/>
    <lineage>
        <taxon>Eukaryota</taxon>
        <taxon>Fungi</taxon>
        <taxon>Dikarya</taxon>
        <taxon>Basidiomycota</taxon>
        <taxon>Ustilaginomycotina</taxon>
        <taxon>Exobasidiomycetes</taxon>
        <taxon>Microstromatales</taxon>
        <taxon>Microstromatales incertae sedis</taxon>
        <taxon>Jaminaea</taxon>
    </lineage>
</organism>
<dbReference type="PANTHER" id="PTHR11183">
    <property type="entry name" value="GLYCOGENIN SUBFAMILY MEMBER"/>
    <property type="match status" value="1"/>
</dbReference>
<dbReference type="SUPFAM" id="SSF53448">
    <property type="entry name" value="Nucleotide-diphospho-sugar transferases"/>
    <property type="match status" value="1"/>
</dbReference>
<dbReference type="RefSeq" id="XP_025362298.1">
    <property type="nucleotide sequence ID" value="XM_025504115.1"/>
</dbReference>
<dbReference type="InterPro" id="IPR050587">
    <property type="entry name" value="GNT1/Glycosyltrans_8"/>
</dbReference>
<reference evidence="1 2" key="1">
    <citation type="journal article" date="2018" name="Mol. Biol. Evol.">
        <title>Broad Genomic Sampling Reveals a Smut Pathogenic Ancestry of the Fungal Clade Ustilaginomycotina.</title>
        <authorList>
            <person name="Kijpornyongpan T."/>
            <person name="Mondo S.J."/>
            <person name="Barry K."/>
            <person name="Sandor L."/>
            <person name="Lee J."/>
            <person name="Lipzen A."/>
            <person name="Pangilinan J."/>
            <person name="LaButti K."/>
            <person name="Hainaut M."/>
            <person name="Henrissat B."/>
            <person name="Grigoriev I.V."/>
            <person name="Spatafora J.W."/>
            <person name="Aime M.C."/>
        </authorList>
    </citation>
    <scope>NUCLEOTIDE SEQUENCE [LARGE SCALE GENOMIC DNA]</scope>
    <source>
        <strain evidence="1 2">MCA 5214</strain>
    </source>
</reference>
<dbReference type="AlphaFoldDB" id="A0A316UQX3"/>
<dbReference type="Pfam" id="PF01501">
    <property type="entry name" value="Glyco_transf_8"/>
    <property type="match status" value="1"/>
</dbReference>
<dbReference type="CDD" id="cd02537">
    <property type="entry name" value="GT8_Glycogenin"/>
    <property type="match status" value="1"/>
</dbReference>
<dbReference type="OrthoDB" id="2014201at2759"/>
<protein>
    <submittedName>
        <fullName evidence="1">Nucleotide-diphospho-sugar transferase</fullName>
    </submittedName>
</protein>
<gene>
    <name evidence="1" type="ORF">BDZ90DRAFT_211549</name>
</gene>
<evidence type="ECO:0000313" key="2">
    <source>
        <dbReference type="Proteomes" id="UP000245884"/>
    </source>
</evidence>
<sequence>ASYAFTTLVTTDEYLPAALVVAHSLRLAHEAADAQDKSGLTGPRSEDIDLVALVTPGSLSVQSIRALLRVYDRVIGDGDDSNAVVDLSDANLALLDRPDLGESQGAALTKLHAWRLTDYRKVVYLDADSLVLRPLSHLFHLSATFAASPDTGWPDIFNSGVMLLEPSQDTFEGLLNLAASSGTWDGADQGLINEFFGGEKGSGAEGAGGGWTRLPFTYNMT</sequence>